<dbReference type="Gene3D" id="2.40.170.20">
    <property type="entry name" value="TonB-dependent receptor, beta-barrel domain"/>
    <property type="match status" value="1"/>
</dbReference>
<evidence type="ECO:0000256" key="10">
    <source>
        <dbReference type="ARBA" id="ARBA00023136"/>
    </source>
</evidence>
<dbReference type="InterPro" id="IPR039426">
    <property type="entry name" value="TonB-dep_rcpt-like"/>
</dbReference>
<keyword evidence="8" id="KW-0406">Ion transport</keyword>
<dbReference type="Pfam" id="PF00593">
    <property type="entry name" value="TonB_dep_Rec_b-barrel"/>
    <property type="match status" value="1"/>
</dbReference>
<proteinExistence type="inferred from homology"/>
<keyword evidence="6" id="KW-0732">Signal</keyword>
<evidence type="ECO:0000256" key="11">
    <source>
        <dbReference type="ARBA" id="ARBA00023237"/>
    </source>
</evidence>
<keyword evidence="4" id="KW-0410">Iron transport</keyword>
<dbReference type="EMBL" id="MARB01000003">
    <property type="protein sequence ID" value="ODJ89093.1"/>
    <property type="molecule type" value="Genomic_DNA"/>
</dbReference>
<dbReference type="InterPro" id="IPR012910">
    <property type="entry name" value="Plug_dom"/>
</dbReference>
<keyword evidence="17" id="KW-1185">Reference proteome</keyword>
<name>A0A7Z0VP96_9GAMM</name>
<dbReference type="Pfam" id="PF07715">
    <property type="entry name" value="Plug"/>
    <property type="match status" value="1"/>
</dbReference>
<evidence type="ECO:0000259" key="15">
    <source>
        <dbReference type="Pfam" id="PF07715"/>
    </source>
</evidence>
<evidence type="ECO:0000256" key="7">
    <source>
        <dbReference type="ARBA" id="ARBA00023004"/>
    </source>
</evidence>
<accession>A0A7Z0VP96</accession>
<evidence type="ECO:0000256" key="9">
    <source>
        <dbReference type="ARBA" id="ARBA00023077"/>
    </source>
</evidence>
<gene>
    <name evidence="16" type="primary">fecA</name>
    <name evidence="16" type="ORF">CODIS_07060</name>
</gene>
<evidence type="ECO:0000256" key="6">
    <source>
        <dbReference type="ARBA" id="ARBA00022729"/>
    </source>
</evidence>
<comment type="subcellular location">
    <subcellularLocation>
        <location evidence="1 12">Cell outer membrane</location>
        <topology evidence="1 12">Multi-pass membrane protein</topology>
    </subcellularLocation>
</comment>
<keyword evidence="5 12" id="KW-0812">Transmembrane</keyword>
<keyword evidence="9 13" id="KW-0798">TonB box</keyword>
<evidence type="ECO:0000256" key="2">
    <source>
        <dbReference type="ARBA" id="ARBA00022448"/>
    </source>
</evidence>
<evidence type="ECO:0000256" key="12">
    <source>
        <dbReference type="PROSITE-ProRule" id="PRU01360"/>
    </source>
</evidence>
<dbReference type="GO" id="GO:0009279">
    <property type="term" value="C:cell outer membrane"/>
    <property type="evidence" value="ECO:0007669"/>
    <property type="project" value="UniProtKB-SubCell"/>
</dbReference>
<keyword evidence="3 12" id="KW-1134">Transmembrane beta strand</keyword>
<feature type="domain" description="TonB-dependent receptor plug" evidence="15">
    <location>
        <begin position="48"/>
        <end position="158"/>
    </location>
</feature>
<dbReference type="InterPro" id="IPR036942">
    <property type="entry name" value="Beta-barrel_TonB_sf"/>
</dbReference>
<dbReference type="AlphaFoldDB" id="A0A7Z0VP96"/>
<dbReference type="CDD" id="cd01347">
    <property type="entry name" value="ligand_gated_channel"/>
    <property type="match status" value="1"/>
</dbReference>
<evidence type="ECO:0000256" key="3">
    <source>
        <dbReference type="ARBA" id="ARBA00022452"/>
    </source>
</evidence>
<sequence length="687" mass="76034">MPDVRQTLVPAVLILIASRFSVVIADEAGRATALDDISVTATRVEKSLETVPAAVGIVQQEEIQFAEPQLGLDESLAKVPGIFMQNRYNFAQDLRVSIRGFGARSAFGIRGIKVLVDGIPETLPDGQANVDSIDSGSIGNMQVIRGPVSALYGNASGGALLIESEEPPETPFISFRPTVGEDGFQKHQLKFGGKHERFDYLLNISDLSYDGYREHSATELSALNSKFGFDFTGGGRLTTVLNYTDSPQADDPGGLTEALVDEDPTQAWTRNLSLDSGEKLEQTRLGFVYDRPLGERGELRVRNYYVSRDLANRLPIGATGHGILLDRFAFGGGVQYTHTAPFSGHANRLTLGIDLDRQEDERKRFLLAGDSLGTKIQDQDEQVDSIGFYIQNEYSISEQMELTLGGRYDRLDFDVDDNFLSNGDDSGDRSFRKFSPTLGVRFTPRPGLNLYANISRSFESPTAVELRDPDGAGFNQELDPQVATSYEIGVKGVLGNKVRYDLALFTMDVTDELVPFEIDDTEFYENAGESRRNGLEAQLVFEPVEYLIATLAYTYSDFEFDEFIDDNGNDFSGNVIPGVPENLLSADFTYTHPNGIYSQFTALYVDEIYANNANTVTNDSYTVADLRLGYSKFIGPWEISPFVGVNNMFDKQYNGNVRINAFGGRYFEPAPDRDVYAGLTLRYDFEG</sequence>
<feature type="domain" description="TonB-dependent receptor-like beta-barrel" evidence="14">
    <location>
        <begin position="230"/>
        <end position="647"/>
    </location>
</feature>
<dbReference type="GO" id="GO:0015344">
    <property type="term" value="F:siderophore uptake transmembrane transporter activity"/>
    <property type="evidence" value="ECO:0007669"/>
    <property type="project" value="TreeGrafter"/>
</dbReference>
<evidence type="ECO:0000256" key="1">
    <source>
        <dbReference type="ARBA" id="ARBA00004571"/>
    </source>
</evidence>
<evidence type="ECO:0000256" key="4">
    <source>
        <dbReference type="ARBA" id="ARBA00022496"/>
    </source>
</evidence>
<comment type="similarity">
    <text evidence="12 13">Belongs to the TonB-dependent receptor family.</text>
</comment>
<dbReference type="PROSITE" id="PS52016">
    <property type="entry name" value="TONB_DEPENDENT_REC_3"/>
    <property type="match status" value="1"/>
</dbReference>
<keyword evidence="2 12" id="KW-0813">Transport</keyword>
<evidence type="ECO:0000313" key="17">
    <source>
        <dbReference type="Proteomes" id="UP000094769"/>
    </source>
</evidence>
<dbReference type="Proteomes" id="UP000094769">
    <property type="component" value="Unassembled WGS sequence"/>
</dbReference>
<evidence type="ECO:0000313" key="16">
    <source>
        <dbReference type="EMBL" id="ODJ89093.1"/>
    </source>
</evidence>
<evidence type="ECO:0000256" key="8">
    <source>
        <dbReference type="ARBA" id="ARBA00023065"/>
    </source>
</evidence>
<organism evidence="16 17">
    <name type="scientific">Candidatus Thiodiazotropha endolucinida</name>
    <dbReference type="NCBI Taxonomy" id="1655433"/>
    <lineage>
        <taxon>Bacteria</taxon>
        <taxon>Pseudomonadati</taxon>
        <taxon>Pseudomonadota</taxon>
        <taxon>Gammaproteobacteria</taxon>
        <taxon>Chromatiales</taxon>
        <taxon>Sedimenticolaceae</taxon>
        <taxon>Candidatus Thiodiazotropha</taxon>
    </lineage>
</organism>
<dbReference type="PANTHER" id="PTHR32552">
    <property type="entry name" value="FERRICHROME IRON RECEPTOR-RELATED"/>
    <property type="match status" value="1"/>
</dbReference>
<protein>
    <submittedName>
        <fullName evidence="16">Fe(3+) dicitrate transport protein FecA</fullName>
    </submittedName>
</protein>
<dbReference type="RefSeq" id="WP_069121320.1">
    <property type="nucleotide sequence ID" value="NZ_MARB01000003.1"/>
</dbReference>
<evidence type="ECO:0000259" key="14">
    <source>
        <dbReference type="Pfam" id="PF00593"/>
    </source>
</evidence>
<dbReference type="InterPro" id="IPR037066">
    <property type="entry name" value="Plug_dom_sf"/>
</dbReference>
<keyword evidence="7" id="KW-0408">Iron</keyword>
<dbReference type="InterPro" id="IPR000531">
    <property type="entry name" value="Beta-barrel_TonB"/>
</dbReference>
<dbReference type="PANTHER" id="PTHR32552:SF68">
    <property type="entry name" value="FERRICHROME OUTER MEMBRANE TRANSPORTER_PHAGE RECEPTOR"/>
    <property type="match status" value="1"/>
</dbReference>
<reference evidence="16 17" key="1">
    <citation type="submission" date="2016-06" db="EMBL/GenBank/DDBJ databases">
        <title>Genome sequence of endosymbiont of Candidatus Endolucinida thiodiazotropha.</title>
        <authorList>
            <person name="Poehlein A."/>
            <person name="Koenig S."/>
            <person name="Heiden S.E."/>
            <person name="Thuermer A."/>
            <person name="Voget S."/>
            <person name="Daniel R."/>
            <person name="Markert S."/>
            <person name="Gros O."/>
            <person name="Schweder T."/>
        </authorList>
    </citation>
    <scope>NUCLEOTIDE SEQUENCE [LARGE SCALE GENOMIC DNA]</scope>
    <source>
        <strain evidence="16 17">COS</strain>
    </source>
</reference>
<evidence type="ECO:0000256" key="5">
    <source>
        <dbReference type="ARBA" id="ARBA00022692"/>
    </source>
</evidence>
<comment type="caution">
    <text evidence="16">The sequence shown here is derived from an EMBL/GenBank/DDBJ whole genome shotgun (WGS) entry which is preliminary data.</text>
</comment>
<keyword evidence="11 12" id="KW-0998">Cell outer membrane</keyword>
<dbReference type="SUPFAM" id="SSF56935">
    <property type="entry name" value="Porins"/>
    <property type="match status" value="1"/>
</dbReference>
<evidence type="ECO:0000256" key="13">
    <source>
        <dbReference type="RuleBase" id="RU003357"/>
    </source>
</evidence>
<dbReference type="Gene3D" id="2.170.130.10">
    <property type="entry name" value="TonB-dependent receptor, plug domain"/>
    <property type="match status" value="1"/>
</dbReference>
<keyword evidence="10 12" id="KW-0472">Membrane</keyword>